<evidence type="ECO:0000313" key="1">
    <source>
        <dbReference type="EMBL" id="RGX30970.1"/>
    </source>
</evidence>
<sequence>MKLSETNGIDIYEYDKSAGKSFQPLVQFGDWRVAAASENGSGGPITAMSRHMETDEVFVLLKGSCTIFAGGNGDNSADITPVEMEPLRLYNIRRGTWHARTIAPGSLVLVIENRLTGDFNSETEELEIPVGLHFSDII</sequence>
<reference evidence="1 2" key="1">
    <citation type="submission" date="2018-08" db="EMBL/GenBank/DDBJ databases">
        <title>A genome reference for cultivated species of the human gut microbiota.</title>
        <authorList>
            <person name="Zou Y."/>
            <person name="Xue W."/>
            <person name="Luo G."/>
        </authorList>
    </citation>
    <scope>NUCLEOTIDE SEQUENCE [LARGE SCALE GENOMIC DNA]</scope>
    <source>
        <strain evidence="1 2">AF04-15</strain>
    </source>
</reference>
<protein>
    <recommendedName>
        <fullName evidence="3">Cupin</fullName>
    </recommendedName>
</protein>
<dbReference type="OrthoDB" id="9798066at2"/>
<organism evidence="1 2">
    <name type="scientific">Enterocloster asparagiformis</name>
    <dbReference type="NCBI Taxonomy" id="333367"/>
    <lineage>
        <taxon>Bacteria</taxon>
        <taxon>Bacillati</taxon>
        <taxon>Bacillota</taxon>
        <taxon>Clostridia</taxon>
        <taxon>Lachnospirales</taxon>
        <taxon>Lachnospiraceae</taxon>
        <taxon>Enterocloster</taxon>
    </lineage>
</organism>
<evidence type="ECO:0000313" key="2">
    <source>
        <dbReference type="Proteomes" id="UP000283880"/>
    </source>
</evidence>
<dbReference type="InterPro" id="IPR011051">
    <property type="entry name" value="RmlC_Cupin_sf"/>
</dbReference>
<dbReference type="InterPro" id="IPR014710">
    <property type="entry name" value="RmlC-like_jellyroll"/>
</dbReference>
<comment type="caution">
    <text evidence="1">The sequence shown here is derived from an EMBL/GenBank/DDBJ whole genome shotgun (WGS) entry which is preliminary data.</text>
</comment>
<proteinExistence type="predicted"/>
<dbReference type="RefSeq" id="WP_007708412.1">
    <property type="nucleotide sequence ID" value="NZ_JAWRJJ010000489.1"/>
</dbReference>
<evidence type="ECO:0008006" key="3">
    <source>
        <dbReference type="Google" id="ProtNLM"/>
    </source>
</evidence>
<dbReference type="Proteomes" id="UP000283880">
    <property type="component" value="Unassembled WGS sequence"/>
</dbReference>
<gene>
    <name evidence="1" type="ORF">DWV29_07335</name>
</gene>
<dbReference type="SUPFAM" id="SSF51182">
    <property type="entry name" value="RmlC-like cupins"/>
    <property type="match status" value="1"/>
</dbReference>
<dbReference type="AlphaFoldDB" id="A0A413FIC9"/>
<dbReference type="Gene3D" id="2.60.120.10">
    <property type="entry name" value="Jelly Rolls"/>
    <property type="match status" value="1"/>
</dbReference>
<name>A0A413FIC9_9FIRM</name>
<dbReference type="EMBL" id="QSBM01000004">
    <property type="protein sequence ID" value="RGX30970.1"/>
    <property type="molecule type" value="Genomic_DNA"/>
</dbReference>
<accession>A0A413FIC9</accession>